<dbReference type="KEGG" id="nti:DNFV4_00291"/>
<dbReference type="RefSeq" id="WP_289266895.1">
    <property type="nucleotide sequence ID" value="NZ_OX365700.1"/>
</dbReference>
<evidence type="ECO:0000313" key="1">
    <source>
        <dbReference type="EMBL" id="CAI4029872.1"/>
    </source>
</evidence>
<sequence>MKLAAVLLVFVFCQVVGLMCAVPHVALAGEHMAVLEEPMGCPMEGTIICPPSAVSSPERQVKNGAAAAVDQATILLSPSIDLTIPSIPTPCSRSNALSIVPISIGSSSVLRI</sequence>
<protein>
    <submittedName>
        <fullName evidence="1">Uncharacterized protein</fullName>
    </submittedName>
</protein>
<keyword evidence="2" id="KW-1185">Reference proteome</keyword>
<gene>
    <name evidence="1" type="ORF">DNFV4_00291</name>
</gene>
<proteinExistence type="predicted"/>
<accession>A0AA86T3Y4</accession>
<organism evidence="1 2">
    <name type="scientific">Nitrospira tepida</name>
    <dbReference type="NCBI Taxonomy" id="2973512"/>
    <lineage>
        <taxon>Bacteria</taxon>
        <taxon>Pseudomonadati</taxon>
        <taxon>Nitrospirota</taxon>
        <taxon>Nitrospiria</taxon>
        <taxon>Nitrospirales</taxon>
        <taxon>Nitrospiraceae</taxon>
        <taxon>Nitrospira</taxon>
    </lineage>
</organism>
<dbReference type="Proteomes" id="UP001179121">
    <property type="component" value="Chromosome"/>
</dbReference>
<dbReference type="EMBL" id="OX365700">
    <property type="protein sequence ID" value="CAI4029872.1"/>
    <property type="molecule type" value="Genomic_DNA"/>
</dbReference>
<name>A0AA86T3Y4_9BACT</name>
<dbReference type="AlphaFoldDB" id="A0AA86T3Y4"/>
<evidence type="ECO:0000313" key="2">
    <source>
        <dbReference type="Proteomes" id="UP001179121"/>
    </source>
</evidence>
<reference evidence="1" key="1">
    <citation type="submission" date="2022-10" db="EMBL/GenBank/DDBJ databases">
        <authorList>
            <person name="Koch H."/>
        </authorList>
    </citation>
    <scope>NUCLEOTIDE SEQUENCE</scope>
    <source>
        <strain evidence="1">DNF</strain>
    </source>
</reference>